<proteinExistence type="predicted"/>
<organism evidence="3">
    <name type="scientific">uncultured Anaerotruncus sp</name>
    <dbReference type="NCBI Taxonomy" id="905011"/>
    <lineage>
        <taxon>Bacteria</taxon>
        <taxon>Bacillati</taxon>
        <taxon>Bacillota</taxon>
        <taxon>Clostridia</taxon>
        <taxon>Eubacteriales</taxon>
        <taxon>Oscillospiraceae</taxon>
        <taxon>Anaerotruncus</taxon>
        <taxon>environmental samples</taxon>
    </lineage>
</organism>
<dbReference type="Pfam" id="PF08874">
    <property type="entry name" value="DUF1835"/>
    <property type="match status" value="1"/>
</dbReference>
<dbReference type="InterPro" id="IPR014973">
    <property type="entry name" value="DUF1835"/>
</dbReference>
<sequence length="265" mass="28769">MAIELTFGDSAAGALQCARHLPGAAKADLGEVRPLTLALDIGRIGGAHRDIECRRAILYALLADYGGAVADMWAQNRQTVQRLAQAAADREPIRAWISLEAPDELCGLLWLCAHLPATPTPIQVLPVPAWVRKEEVLQRRRGTGELDPAEVPALLGDTLTLSAIERQAAAHRWHELAAQDDPLRALVNGRLMGVPADFYDFCLLRAMPDGPFVEAQVLGRALAGLPGVSDWWLHQRLLDMTAAGALLWVRPATGDHPYSGVLRRA</sequence>
<dbReference type="Pfam" id="PF12395">
    <property type="entry name" value="DUF3658"/>
    <property type="match status" value="1"/>
</dbReference>
<protein>
    <submittedName>
        <fullName evidence="3">Protein of uncharacterized function</fullName>
    </submittedName>
</protein>
<feature type="domain" description="DUF1835" evidence="1">
    <location>
        <begin position="3"/>
        <end position="125"/>
    </location>
</feature>
<feature type="domain" description="DUF3658" evidence="2">
    <location>
        <begin position="160"/>
        <end position="249"/>
    </location>
</feature>
<dbReference type="InterPro" id="IPR022123">
    <property type="entry name" value="DUF3658"/>
</dbReference>
<evidence type="ECO:0000259" key="2">
    <source>
        <dbReference type="Pfam" id="PF12395"/>
    </source>
</evidence>
<evidence type="ECO:0000313" key="3">
    <source>
        <dbReference type="EMBL" id="SCJ86836.1"/>
    </source>
</evidence>
<reference evidence="3" key="1">
    <citation type="submission" date="2015-09" db="EMBL/GenBank/DDBJ databases">
        <authorList>
            <consortium name="Pathogen Informatics"/>
        </authorList>
    </citation>
    <scope>NUCLEOTIDE SEQUENCE</scope>
    <source>
        <strain evidence="3">2789STDY5834896</strain>
    </source>
</reference>
<dbReference type="AlphaFoldDB" id="A0A1C6JXN5"/>
<gene>
    <name evidence="3" type="ORF">SAMEA3545359_02400</name>
</gene>
<name>A0A1C6JXN5_9FIRM</name>
<evidence type="ECO:0000259" key="1">
    <source>
        <dbReference type="Pfam" id="PF08874"/>
    </source>
</evidence>
<accession>A0A1C6JXN5</accession>
<dbReference type="EMBL" id="FMHG01000002">
    <property type="protein sequence ID" value="SCJ86836.1"/>
    <property type="molecule type" value="Genomic_DNA"/>
</dbReference>